<dbReference type="PANTHER" id="PTHR21363:SF0">
    <property type="entry name" value="PREPHENATE DEHYDROGENASE [NADP(+)]"/>
    <property type="match status" value="1"/>
</dbReference>
<name>A0ABQ4FYQ1_9ACTN</name>
<evidence type="ECO:0000313" key="4">
    <source>
        <dbReference type="EMBL" id="GIH39964.1"/>
    </source>
</evidence>
<evidence type="ECO:0000256" key="1">
    <source>
        <dbReference type="ARBA" id="ARBA00007964"/>
    </source>
</evidence>
<comment type="similarity">
    <text evidence="1">Belongs to the prephenate/arogenate dehydrogenase family.</text>
</comment>
<dbReference type="Gene3D" id="3.40.50.720">
    <property type="entry name" value="NAD(P)-binding Rossmann-like Domain"/>
    <property type="match status" value="1"/>
</dbReference>
<dbReference type="InterPro" id="IPR050812">
    <property type="entry name" value="Preph/Arog_dehydrog"/>
</dbReference>
<keyword evidence="5" id="KW-1185">Reference proteome</keyword>
<evidence type="ECO:0000259" key="3">
    <source>
        <dbReference type="PROSITE" id="PS51176"/>
    </source>
</evidence>
<dbReference type="NCBIfam" id="NF005112">
    <property type="entry name" value="PRK06545.2-4"/>
    <property type="match status" value="1"/>
</dbReference>
<sequence length="285" mass="29366">METTALRRVTVIGTGVIGTSIALAMRRAGAHVALADRDPAALAQARLMGAGAPLAAGDPPADVVVVATPPSTVAAVLRDAQDRGLGVVYTDVASTKARILAEAELAGCDVSAYVPGHPMAGRELSGPAAAHPDLFEGRPWALCPHPALPAETLRVAAELVRACGARARILAPDQHDRVVAEVSHAPHLVSAALAARFAAADETVLSLAGRGLRDTTRIANGAPVLWCDILEHNADQVAAVLEDVVRDLAEAASALRASGRLRSGSLADLLTRGNQGRRHIADRVA</sequence>
<dbReference type="EMBL" id="BOOC01000011">
    <property type="protein sequence ID" value="GIH39964.1"/>
    <property type="molecule type" value="Genomic_DNA"/>
</dbReference>
<evidence type="ECO:0000313" key="5">
    <source>
        <dbReference type="Proteomes" id="UP000603904"/>
    </source>
</evidence>
<dbReference type="PROSITE" id="PS51176">
    <property type="entry name" value="PDH_ADH"/>
    <property type="match status" value="1"/>
</dbReference>
<keyword evidence="2" id="KW-0560">Oxidoreductase</keyword>
<dbReference type="InterPro" id="IPR008927">
    <property type="entry name" value="6-PGluconate_DH-like_C_sf"/>
</dbReference>
<organism evidence="4 5">
    <name type="scientific">Microbispora corallina</name>
    <dbReference type="NCBI Taxonomy" id="83302"/>
    <lineage>
        <taxon>Bacteria</taxon>
        <taxon>Bacillati</taxon>
        <taxon>Actinomycetota</taxon>
        <taxon>Actinomycetes</taxon>
        <taxon>Streptosporangiales</taxon>
        <taxon>Streptosporangiaceae</taxon>
        <taxon>Microbispora</taxon>
    </lineage>
</organism>
<dbReference type="SUPFAM" id="SSF51735">
    <property type="entry name" value="NAD(P)-binding Rossmann-fold domains"/>
    <property type="match status" value="1"/>
</dbReference>
<proteinExistence type="inferred from homology"/>
<dbReference type="Proteomes" id="UP000603904">
    <property type="component" value="Unassembled WGS sequence"/>
</dbReference>
<dbReference type="InterPro" id="IPR046826">
    <property type="entry name" value="PDH_N"/>
</dbReference>
<accession>A0ABQ4FYQ1</accession>
<dbReference type="Pfam" id="PF20463">
    <property type="entry name" value="PDH_C"/>
    <property type="match status" value="1"/>
</dbReference>
<dbReference type="InterPro" id="IPR036291">
    <property type="entry name" value="NAD(P)-bd_dom_sf"/>
</dbReference>
<dbReference type="RefSeq" id="WP_204057437.1">
    <property type="nucleotide sequence ID" value="NZ_BAAAGP010000011.1"/>
</dbReference>
<dbReference type="InterPro" id="IPR046825">
    <property type="entry name" value="PDH_C"/>
</dbReference>
<evidence type="ECO:0000256" key="2">
    <source>
        <dbReference type="ARBA" id="ARBA00023002"/>
    </source>
</evidence>
<dbReference type="Pfam" id="PF02153">
    <property type="entry name" value="PDH_N"/>
    <property type="match status" value="1"/>
</dbReference>
<dbReference type="PANTHER" id="PTHR21363">
    <property type="entry name" value="PREPHENATE DEHYDROGENASE"/>
    <property type="match status" value="1"/>
</dbReference>
<dbReference type="Gene3D" id="1.10.3660.10">
    <property type="entry name" value="6-phosphogluconate dehydrogenase C-terminal like domain"/>
    <property type="match status" value="1"/>
</dbReference>
<dbReference type="SUPFAM" id="SSF48179">
    <property type="entry name" value="6-phosphogluconate dehydrogenase C-terminal domain-like"/>
    <property type="match status" value="1"/>
</dbReference>
<comment type="caution">
    <text evidence="4">The sequence shown here is derived from an EMBL/GenBank/DDBJ whole genome shotgun (WGS) entry which is preliminary data.</text>
</comment>
<protein>
    <submittedName>
        <fullName evidence="4">Prephenate dehydrogenase</fullName>
    </submittedName>
</protein>
<dbReference type="InterPro" id="IPR003099">
    <property type="entry name" value="Prephen_DH"/>
</dbReference>
<feature type="domain" description="Prephenate/arogenate dehydrogenase" evidence="3">
    <location>
        <begin position="7"/>
        <end position="285"/>
    </location>
</feature>
<reference evidence="4 5" key="1">
    <citation type="submission" date="2021-01" db="EMBL/GenBank/DDBJ databases">
        <title>Whole genome shotgun sequence of Microbispora corallina NBRC 16416.</title>
        <authorList>
            <person name="Komaki H."/>
            <person name="Tamura T."/>
        </authorList>
    </citation>
    <scope>NUCLEOTIDE SEQUENCE [LARGE SCALE GENOMIC DNA]</scope>
    <source>
        <strain evidence="4 5">NBRC 16416</strain>
    </source>
</reference>
<gene>
    <name evidence="4" type="ORF">Mco01_29640</name>
</gene>